<dbReference type="EC" id="2.7.13.3" evidence="3"/>
<dbReference type="CDD" id="cd00075">
    <property type="entry name" value="HATPase"/>
    <property type="match status" value="1"/>
</dbReference>
<evidence type="ECO:0000256" key="13">
    <source>
        <dbReference type="ARBA" id="ARBA00023012"/>
    </source>
</evidence>
<dbReference type="Pfam" id="PF00672">
    <property type="entry name" value="HAMP"/>
    <property type="match status" value="1"/>
</dbReference>
<dbReference type="GO" id="GO:0005524">
    <property type="term" value="F:ATP binding"/>
    <property type="evidence" value="ECO:0007669"/>
    <property type="project" value="UniProtKB-KW"/>
</dbReference>
<dbReference type="Gene3D" id="3.30.565.10">
    <property type="entry name" value="Histidine kinase-like ATPase, C-terminal domain"/>
    <property type="match status" value="1"/>
</dbReference>
<keyword evidence="13" id="KW-0902">Two-component regulatory system</keyword>
<evidence type="ECO:0000256" key="11">
    <source>
        <dbReference type="ARBA" id="ARBA00022840"/>
    </source>
</evidence>
<dbReference type="InterPro" id="IPR003594">
    <property type="entry name" value="HATPase_dom"/>
</dbReference>
<dbReference type="EMBL" id="SJZB01000018">
    <property type="protein sequence ID" value="TCJ16342.1"/>
    <property type="molecule type" value="Genomic_DNA"/>
</dbReference>
<comment type="caution">
    <text evidence="18">The sequence shown here is derived from an EMBL/GenBank/DDBJ whole genome shotgun (WGS) entry which is preliminary data.</text>
</comment>
<dbReference type="PANTHER" id="PTHR44936">
    <property type="entry name" value="SENSOR PROTEIN CREC"/>
    <property type="match status" value="1"/>
</dbReference>
<dbReference type="SUPFAM" id="SSF55874">
    <property type="entry name" value="ATPase domain of HSP90 chaperone/DNA topoisomerase II/histidine kinase"/>
    <property type="match status" value="1"/>
</dbReference>
<feature type="domain" description="HAMP" evidence="17">
    <location>
        <begin position="172"/>
        <end position="224"/>
    </location>
</feature>
<dbReference type="GO" id="GO:0000155">
    <property type="term" value="F:phosphorelay sensor kinase activity"/>
    <property type="evidence" value="ECO:0007669"/>
    <property type="project" value="InterPro"/>
</dbReference>
<dbReference type="Pfam" id="PF00512">
    <property type="entry name" value="HisKA"/>
    <property type="match status" value="1"/>
</dbReference>
<keyword evidence="7" id="KW-0808">Transferase</keyword>
<keyword evidence="19" id="KW-1185">Reference proteome</keyword>
<dbReference type="PANTHER" id="PTHR44936:SF5">
    <property type="entry name" value="SENSOR HISTIDINE KINASE ENVZ"/>
    <property type="match status" value="1"/>
</dbReference>
<protein>
    <recommendedName>
        <fullName evidence="3">histidine kinase</fullName>
        <ecNumber evidence="3">2.7.13.3</ecNumber>
    </recommendedName>
</protein>
<dbReference type="GO" id="GO:0005886">
    <property type="term" value="C:plasma membrane"/>
    <property type="evidence" value="ECO:0007669"/>
    <property type="project" value="UniProtKB-SubCell"/>
</dbReference>
<dbReference type="InterPro" id="IPR050980">
    <property type="entry name" value="2C_sensor_his_kinase"/>
</dbReference>
<organism evidence="18 19">
    <name type="scientific">Parasulfuritortus cantonensis</name>
    <dbReference type="NCBI Taxonomy" id="2528202"/>
    <lineage>
        <taxon>Bacteria</taxon>
        <taxon>Pseudomonadati</taxon>
        <taxon>Pseudomonadota</taxon>
        <taxon>Betaproteobacteria</taxon>
        <taxon>Nitrosomonadales</taxon>
        <taxon>Thiobacillaceae</taxon>
        <taxon>Parasulfuritortus</taxon>
    </lineage>
</organism>
<keyword evidence="6" id="KW-0597">Phosphoprotein</keyword>
<keyword evidence="10" id="KW-0418">Kinase</keyword>
<dbReference type="InterPro" id="IPR005467">
    <property type="entry name" value="His_kinase_dom"/>
</dbReference>
<dbReference type="AlphaFoldDB" id="A0A4V2NW73"/>
<comment type="catalytic activity">
    <reaction evidence="1">
        <text>ATP + protein L-histidine = ADP + protein N-phospho-L-histidine.</text>
        <dbReference type="EC" id="2.7.13.3"/>
    </reaction>
</comment>
<evidence type="ECO:0000256" key="14">
    <source>
        <dbReference type="ARBA" id="ARBA00023136"/>
    </source>
</evidence>
<keyword evidence="9" id="KW-0547">Nucleotide-binding</keyword>
<dbReference type="Gene3D" id="1.10.287.130">
    <property type="match status" value="1"/>
</dbReference>
<dbReference type="InterPro" id="IPR036097">
    <property type="entry name" value="HisK_dim/P_sf"/>
</dbReference>
<keyword evidence="14 15" id="KW-0472">Membrane</keyword>
<dbReference type="PRINTS" id="PR00344">
    <property type="entry name" value="BCTRLSENSOR"/>
</dbReference>
<evidence type="ECO:0000259" key="16">
    <source>
        <dbReference type="PROSITE" id="PS50109"/>
    </source>
</evidence>
<keyword evidence="12 15" id="KW-1133">Transmembrane helix</keyword>
<dbReference type="CDD" id="cd00082">
    <property type="entry name" value="HisKA"/>
    <property type="match status" value="1"/>
</dbReference>
<evidence type="ECO:0000256" key="9">
    <source>
        <dbReference type="ARBA" id="ARBA00022741"/>
    </source>
</evidence>
<keyword evidence="8 15" id="KW-0812">Transmembrane</keyword>
<evidence type="ECO:0000256" key="15">
    <source>
        <dbReference type="SAM" id="Phobius"/>
    </source>
</evidence>
<feature type="domain" description="Histidine kinase" evidence="16">
    <location>
        <begin position="232"/>
        <end position="432"/>
    </location>
</feature>
<evidence type="ECO:0000256" key="7">
    <source>
        <dbReference type="ARBA" id="ARBA00022679"/>
    </source>
</evidence>
<dbReference type="SMART" id="SM00387">
    <property type="entry name" value="HATPase_c"/>
    <property type="match status" value="1"/>
</dbReference>
<dbReference type="InterPro" id="IPR003660">
    <property type="entry name" value="HAMP_dom"/>
</dbReference>
<evidence type="ECO:0000256" key="12">
    <source>
        <dbReference type="ARBA" id="ARBA00022989"/>
    </source>
</evidence>
<evidence type="ECO:0000256" key="1">
    <source>
        <dbReference type="ARBA" id="ARBA00000085"/>
    </source>
</evidence>
<evidence type="ECO:0000256" key="6">
    <source>
        <dbReference type="ARBA" id="ARBA00022553"/>
    </source>
</evidence>
<evidence type="ECO:0000256" key="4">
    <source>
        <dbReference type="ARBA" id="ARBA00022475"/>
    </source>
</evidence>
<sequence>MTLLPNSLFGRAAAILLGIFLLAQGAAMYAVWKTVVSPLSERSADDLAARMVLAAQTWVELPPETRSDYEIELFLKHNLELGKVDKPLATRLPPSAFGDLLEHALSRRTGQAVQLKQGPDPAWAWVEVTLAGNMLRVGYLRDSYELDAPWEAGAVFLAGALLTLAAALFLARRTAARLRLLARSAAEVGQGRLPQRLPETGATELRDLTAAFNRMADEVQALLENRTVLLSGISHDLRTPITRMQLALAMLDDSDPAMVARMEDDLREMTRLIAQMLDFARSLKGEGETEVPLDRALAEMAASCSHPEQVRVRASVPCSRRLSVAALNRVVGNLVENALRYGGNQAVELELACDASGAVVRVLDRGPGIPPAEREKVFQPFYRLEESRSRDTGGSGLGLAIVRQLADAQGWRVELADRPGGGLCASVLLDRV</sequence>
<comment type="subcellular location">
    <subcellularLocation>
        <location evidence="2">Cell inner membrane</location>
        <topology evidence="2">Multi-pass membrane protein</topology>
    </subcellularLocation>
</comment>
<dbReference type="OrthoDB" id="9804645at2"/>
<dbReference type="RefSeq" id="WP_131445270.1">
    <property type="nucleotide sequence ID" value="NZ_SJZB01000018.1"/>
</dbReference>
<evidence type="ECO:0000256" key="8">
    <source>
        <dbReference type="ARBA" id="ARBA00022692"/>
    </source>
</evidence>
<dbReference type="SUPFAM" id="SSF158472">
    <property type="entry name" value="HAMP domain-like"/>
    <property type="match status" value="1"/>
</dbReference>
<evidence type="ECO:0000313" key="19">
    <source>
        <dbReference type="Proteomes" id="UP000295443"/>
    </source>
</evidence>
<reference evidence="18 19" key="1">
    <citation type="submission" date="2019-03" db="EMBL/GenBank/DDBJ databases">
        <title>Genome sequence of Thiobacillaceae bacterium LSR1, a sulfur-oxidizing bacterium isolated from freshwater sediment.</title>
        <authorList>
            <person name="Li S."/>
        </authorList>
    </citation>
    <scope>NUCLEOTIDE SEQUENCE [LARGE SCALE GENOMIC DNA]</scope>
    <source>
        <strain evidence="18 19">LSR1</strain>
    </source>
</reference>
<evidence type="ECO:0000256" key="3">
    <source>
        <dbReference type="ARBA" id="ARBA00012438"/>
    </source>
</evidence>
<keyword evidence="4" id="KW-1003">Cell membrane</keyword>
<dbReference type="InterPro" id="IPR003661">
    <property type="entry name" value="HisK_dim/P_dom"/>
</dbReference>
<feature type="transmembrane region" description="Helical" evidence="15">
    <location>
        <begin position="152"/>
        <end position="171"/>
    </location>
</feature>
<dbReference type="SMART" id="SM00388">
    <property type="entry name" value="HisKA"/>
    <property type="match status" value="1"/>
</dbReference>
<accession>A0A4V2NW73</accession>
<name>A0A4V2NW73_9PROT</name>
<feature type="transmembrane region" description="Helical" evidence="15">
    <location>
        <begin position="12"/>
        <end position="32"/>
    </location>
</feature>
<dbReference type="PROSITE" id="PS50885">
    <property type="entry name" value="HAMP"/>
    <property type="match status" value="1"/>
</dbReference>
<dbReference type="Proteomes" id="UP000295443">
    <property type="component" value="Unassembled WGS sequence"/>
</dbReference>
<dbReference type="SMART" id="SM00304">
    <property type="entry name" value="HAMP"/>
    <property type="match status" value="1"/>
</dbReference>
<evidence type="ECO:0000256" key="5">
    <source>
        <dbReference type="ARBA" id="ARBA00022519"/>
    </source>
</evidence>
<gene>
    <name evidence="18" type="ORF">EZJ19_05430</name>
</gene>
<dbReference type="Pfam" id="PF02518">
    <property type="entry name" value="HATPase_c"/>
    <property type="match status" value="1"/>
</dbReference>
<evidence type="ECO:0000256" key="10">
    <source>
        <dbReference type="ARBA" id="ARBA00022777"/>
    </source>
</evidence>
<evidence type="ECO:0000256" key="2">
    <source>
        <dbReference type="ARBA" id="ARBA00004429"/>
    </source>
</evidence>
<evidence type="ECO:0000259" key="17">
    <source>
        <dbReference type="PROSITE" id="PS50885"/>
    </source>
</evidence>
<keyword evidence="11" id="KW-0067">ATP-binding</keyword>
<dbReference type="InterPro" id="IPR004358">
    <property type="entry name" value="Sig_transdc_His_kin-like_C"/>
</dbReference>
<dbReference type="SUPFAM" id="SSF47384">
    <property type="entry name" value="Homodimeric domain of signal transducing histidine kinase"/>
    <property type="match status" value="1"/>
</dbReference>
<dbReference type="CDD" id="cd06225">
    <property type="entry name" value="HAMP"/>
    <property type="match status" value="1"/>
</dbReference>
<keyword evidence="5" id="KW-0997">Cell inner membrane</keyword>
<dbReference type="InterPro" id="IPR036890">
    <property type="entry name" value="HATPase_C_sf"/>
</dbReference>
<dbReference type="PROSITE" id="PS50109">
    <property type="entry name" value="HIS_KIN"/>
    <property type="match status" value="1"/>
</dbReference>
<proteinExistence type="predicted"/>
<evidence type="ECO:0000313" key="18">
    <source>
        <dbReference type="EMBL" id="TCJ16342.1"/>
    </source>
</evidence>